<gene>
    <name evidence="1" type="ORF">HNP84_008901</name>
</gene>
<dbReference type="Proteomes" id="UP000578449">
    <property type="component" value="Unassembled WGS sequence"/>
</dbReference>
<dbReference type="InterPro" id="IPR027417">
    <property type="entry name" value="P-loop_NTPase"/>
</dbReference>
<evidence type="ECO:0000313" key="2">
    <source>
        <dbReference type="Proteomes" id="UP000578449"/>
    </source>
</evidence>
<organism evidence="1 2">
    <name type="scientific">Thermocatellispora tengchongensis</name>
    <dbReference type="NCBI Taxonomy" id="1073253"/>
    <lineage>
        <taxon>Bacteria</taxon>
        <taxon>Bacillati</taxon>
        <taxon>Actinomycetota</taxon>
        <taxon>Actinomycetes</taxon>
        <taxon>Streptosporangiales</taxon>
        <taxon>Streptosporangiaceae</taxon>
        <taxon>Thermocatellispora</taxon>
    </lineage>
</organism>
<keyword evidence="1" id="KW-0067">ATP-binding</keyword>
<keyword evidence="2" id="KW-1185">Reference proteome</keyword>
<comment type="caution">
    <text evidence="1">The sequence shown here is derived from an EMBL/GenBank/DDBJ whole genome shotgun (WGS) entry which is preliminary data.</text>
</comment>
<name>A0A840PHV9_9ACTN</name>
<proteinExistence type="predicted"/>
<evidence type="ECO:0000313" key="1">
    <source>
        <dbReference type="EMBL" id="MBB5139138.1"/>
    </source>
</evidence>
<dbReference type="AlphaFoldDB" id="A0A840PHV9"/>
<dbReference type="Gene3D" id="3.40.50.300">
    <property type="entry name" value="P-loop containing nucleotide triphosphate hydrolases"/>
    <property type="match status" value="1"/>
</dbReference>
<sequence>MNGRPWLNPMSVPGSARGRTPPLRVWDAENCPPHLFSDDIDGVAECVTAFRRVFADPARAMEDGHLTLVTGPSGTGKTSLLGRLAAILAEAEPGTRVCDLTYAGFDVTGEEIRQQIILKALRELNLDDESRDRLIGQQDVTPFFVDLTKALQAAGQYLVVLLPPSPPLEAVEAIRNRLISGRVVFMVESSETELVPRIRQRWERVPESVALHLSLSELAVEEAERFIEERIRHASVGATVPTLKPGTVETVCREAKIVTIRRLYGIFNDAFTLAVKERRQSIDSEYVLATYFEYLTDLDALRG</sequence>
<dbReference type="SUPFAM" id="SSF52540">
    <property type="entry name" value="P-loop containing nucleoside triphosphate hydrolases"/>
    <property type="match status" value="1"/>
</dbReference>
<dbReference type="GO" id="GO:0005524">
    <property type="term" value="F:ATP binding"/>
    <property type="evidence" value="ECO:0007669"/>
    <property type="project" value="UniProtKB-KW"/>
</dbReference>
<reference evidence="1 2" key="1">
    <citation type="submission" date="2020-08" db="EMBL/GenBank/DDBJ databases">
        <title>Genomic Encyclopedia of Type Strains, Phase IV (KMG-IV): sequencing the most valuable type-strain genomes for metagenomic binning, comparative biology and taxonomic classification.</title>
        <authorList>
            <person name="Goeker M."/>
        </authorList>
    </citation>
    <scope>NUCLEOTIDE SEQUENCE [LARGE SCALE GENOMIC DNA]</scope>
    <source>
        <strain evidence="1 2">DSM 45615</strain>
    </source>
</reference>
<keyword evidence="1" id="KW-0547">Nucleotide-binding</keyword>
<protein>
    <submittedName>
        <fullName evidence="1">Energy-coupling factor transporter ATP-binding protein EcfA2</fullName>
    </submittedName>
</protein>
<dbReference type="RefSeq" id="WP_185055970.1">
    <property type="nucleotide sequence ID" value="NZ_BAABIX010000016.1"/>
</dbReference>
<dbReference type="EMBL" id="JACHGN010000027">
    <property type="protein sequence ID" value="MBB5139138.1"/>
    <property type="molecule type" value="Genomic_DNA"/>
</dbReference>
<accession>A0A840PHV9</accession>